<organism evidence="2 3">
    <name type="scientific">Rotaria sordida</name>
    <dbReference type="NCBI Taxonomy" id="392033"/>
    <lineage>
        <taxon>Eukaryota</taxon>
        <taxon>Metazoa</taxon>
        <taxon>Spiralia</taxon>
        <taxon>Gnathifera</taxon>
        <taxon>Rotifera</taxon>
        <taxon>Eurotatoria</taxon>
        <taxon>Bdelloidea</taxon>
        <taxon>Philodinida</taxon>
        <taxon>Philodinidae</taxon>
        <taxon>Rotaria</taxon>
    </lineage>
</organism>
<evidence type="ECO:0000313" key="3">
    <source>
        <dbReference type="Proteomes" id="UP000663889"/>
    </source>
</evidence>
<dbReference type="AlphaFoldDB" id="A0A815D5Y3"/>
<dbReference type="EMBL" id="CAJNOU010002134">
    <property type="protein sequence ID" value="CAF1293403.1"/>
    <property type="molecule type" value="Genomic_DNA"/>
</dbReference>
<reference evidence="2" key="1">
    <citation type="submission" date="2021-02" db="EMBL/GenBank/DDBJ databases">
        <authorList>
            <person name="Nowell W R."/>
        </authorList>
    </citation>
    <scope>NUCLEOTIDE SEQUENCE</scope>
</reference>
<sequence length="281" mass="31274">MMNMIFIYFIIVIISINDIITTPILKNASTNRIIIIASCQANKNAFESISLQSARHYYFYFTSQSSSSSALSSSSSFLSLLDLSYCEHQQTTYYSSNDKKHSLPFHYQNAVISAIDQLSSTTSNTITLMSSSSSSSLSSLSSSSAAVANKSLIDIDHDNNIISTTINSLTTSSFSNMSLSHTSLPTTQQEYSTLNIMMIIGCIIAGILMMIIIYIIFKHCCNRDKGSYKIDESKNFTIKSHLDNHNTSGCTGKILLSNHHHRQNLITTNEENIIDSKEWYV</sequence>
<keyword evidence="1" id="KW-1133">Transmembrane helix</keyword>
<keyword evidence="1" id="KW-0812">Transmembrane</keyword>
<proteinExistence type="predicted"/>
<protein>
    <recommendedName>
        <fullName evidence="4">Mid2 domain-containing protein</fullName>
    </recommendedName>
</protein>
<name>A0A815D5Y3_9BILA</name>
<dbReference type="Proteomes" id="UP000663889">
    <property type="component" value="Unassembled WGS sequence"/>
</dbReference>
<gene>
    <name evidence="2" type="ORF">SEV965_LOCUS25892</name>
</gene>
<evidence type="ECO:0000313" key="2">
    <source>
        <dbReference type="EMBL" id="CAF1293403.1"/>
    </source>
</evidence>
<feature type="transmembrane region" description="Helical" evidence="1">
    <location>
        <begin position="196"/>
        <end position="217"/>
    </location>
</feature>
<comment type="caution">
    <text evidence="2">The sequence shown here is derived from an EMBL/GenBank/DDBJ whole genome shotgun (WGS) entry which is preliminary data.</text>
</comment>
<keyword evidence="1" id="KW-0472">Membrane</keyword>
<evidence type="ECO:0000256" key="1">
    <source>
        <dbReference type="SAM" id="Phobius"/>
    </source>
</evidence>
<feature type="transmembrane region" description="Helical" evidence="1">
    <location>
        <begin position="6"/>
        <end position="25"/>
    </location>
</feature>
<evidence type="ECO:0008006" key="4">
    <source>
        <dbReference type="Google" id="ProtNLM"/>
    </source>
</evidence>
<accession>A0A815D5Y3</accession>